<keyword evidence="1 6" id="KW-0963">Cytoplasm</keyword>
<dbReference type="OrthoDB" id="9808768at2"/>
<dbReference type="GO" id="GO:0006260">
    <property type="term" value="P:DNA replication"/>
    <property type="evidence" value="ECO:0007669"/>
    <property type="project" value="UniProtKB-UniRule"/>
</dbReference>
<evidence type="ECO:0000256" key="6">
    <source>
        <dbReference type="HAMAP-Rule" id="MF_01894"/>
    </source>
</evidence>
<keyword evidence="9" id="KW-1185">Reference proteome</keyword>
<dbReference type="InterPro" id="IPR027417">
    <property type="entry name" value="P-loop_NTPase"/>
</dbReference>
<feature type="coiled-coil region" evidence="6">
    <location>
        <begin position="286"/>
        <end position="320"/>
    </location>
</feature>
<reference evidence="8 9" key="1">
    <citation type="submission" date="2016-10" db="EMBL/GenBank/DDBJ databases">
        <authorList>
            <person name="de Groot N.N."/>
        </authorList>
    </citation>
    <scope>NUCLEOTIDE SEQUENCE [LARGE SCALE GENOMIC DNA]</scope>
    <source>
        <strain evidence="8 9">AA1</strain>
    </source>
</reference>
<dbReference type="GO" id="GO:0005524">
    <property type="term" value="F:ATP binding"/>
    <property type="evidence" value="ECO:0007669"/>
    <property type="project" value="UniProtKB-UniRule"/>
</dbReference>
<accession>A0A1G5H4M7</accession>
<evidence type="ECO:0000256" key="4">
    <source>
        <dbReference type="ARBA" id="ARBA00023054"/>
    </source>
</evidence>
<keyword evidence="3 6" id="KW-0067">ATP-binding</keyword>
<evidence type="ECO:0000256" key="5">
    <source>
        <dbReference type="ARBA" id="ARBA00023125"/>
    </source>
</evidence>
<gene>
    <name evidence="6" type="primary">smc</name>
    <name evidence="8" type="ORF">SAMN05216233_112137</name>
</gene>
<dbReference type="Proteomes" id="UP000198870">
    <property type="component" value="Unassembled WGS sequence"/>
</dbReference>
<comment type="subcellular location">
    <subcellularLocation>
        <location evidence="6">Cytoplasm</location>
    </subcellularLocation>
</comment>
<comment type="function">
    <text evidence="6">Required for chromosome condensation and partitioning.</text>
</comment>
<dbReference type="Pfam" id="PF06470">
    <property type="entry name" value="SMC_hinge"/>
    <property type="match status" value="1"/>
</dbReference>
<feature type="binding site" evidence="6">
    <location>
        <begin position="32"/>
        <end position="39"/>
    </location>
    <ligand>
        <name>ATP</name>
        <dbReference type="ChEBI" id="CHEBI:30616"/>
    </ligand>
</feature>
<keyword evidence="5 6" id="KW-0238">DNA-binding</keyword>
<dbReference type="GO" id="GO:0003677">
    <property type="term" value="F:DNA binding"/>
    <property type="evidence" value="ECO:0007669"/>
    <property type="project" value="UniProtKB-UniRule"/>
</dbReference>
<comment type="domain">
    <text evidence="6">Contains large globular domains required for ATP hydrolysis at each terminus and a third globular domain forming a flexible hinge near the middle of the molecule. These domains are separated by coiled-coil structures.</text>
</comment>
<dbReference type="EMBL" id="FMUX01000012">
    <property type="protein sequence ID" value="SCY58825.1"/>
    <property type="molecule type" value="Genomic_DNA"/>
</dbReference>
<sequence length="1202" mass="132984">MKLKKLEITGFKSFMGKTRIVFPPGTTGVVGPNGCGKSNVVDALRWVMGEQNVRKLRGKTSEDIIFAGSAGNAPMNMAEVSLTIDNEDGSVVGPFNEYSEITVTRRIFRTGESNYLINRQPARLKDIQTLFLGTGTGKNAFAVIQQGNIGALTDASPEERRVFIEEAADVTKYKARKRDTESKIKSTRENLERVGDILAELSNQLASLKRQAKKALLFKELQQGIRDLDLILSGVEYLQLGRKAKELVSSTERTKERTKAAVTKRDALSSAMARLKLHTQETTDTIEVHNQKIFELKRLADRDENEISHQRDKAATLETEVTEDTRHLAESGHKNRELTEEIRSLRLAHGDLDQVVTDLDKQMEAAESRKNTVRAHLTTLEKESHSASSRHMALVAREASVRHAYTSAEKLHETADRKLKRRDEDLATARTALTSATEKGHALEGEMTELKDQTTELRDHLDDLRDSINALKRDAAGMDEAIKGKEIEESRVRSYLDTMQAMVRNLDGYGDGVKEGMDHLDALGSASQGVVADLLQVEKGYEAAAETALGSLLTHILVDSRDTALQGAQAMEDKSASRCGFLPPGNEAMSAYDGAPLPGCRALADLIVVDGPLKAPLPALLSRLFVAEDLATAAAAREATDHWVAVATRDGSLVDFSGAVVAGTPGASASLLKRRSDMAEAEEKLFAMEADLSTTRNLRSGIQTELDTRREALKQAESEMGGLLRMRSEKERECLLADEQIKQGKKQLTLMDLETEQLLGDLADLEEEMDGTREQLAAAQGELAALAQGKETTNEKLTLARESLEKAEQAIVELKLSLAREEARHENHRSTLKRLTDFLKEGEELTRRLTEGIEKKNRESAASLERAAKLEAGLETAFKKVTAEEENLAVTRHRLARFEADMAEKEKETRELAGLHDELSDTLRKEEVELAGVLTRGEELKTRVSEQYRAPIDELIPAFEDQIHDVLEGRSEKKGLTDKLAGLKRKISRLGDVNPAAVAQYDEVNERHGFLTEQQADLTSSLDDLEAIIRKINRITQERFIDTFHRINEKLDEIFPRLFEGGSARLVLTEPGKPMETGVELMIRPPGKKQARLSLLSGGEKALSAIAFVFSIFLLKPSSFCVMDEIDAPLDDANVQRFNNLVTMIAENSQILVITHNKITMEHADILIGVTMEKKGVSKVVSVNLCGKELPTEFEELNTAPV</sequence>
<dbReference type="SUPFAM" id="SSF75553">
    <property type="entry name" value="Smc hinge domain"/>
    <property type="match status" value="1"/>
</dbReference>
<keyword evidence="4 6" id="KW-0175">Coiled coil</keyword>
<dbReference type="PIRSF" id="PIRSF005719">
    <property type="entry name" value="SMC"/>
    <property type="match status" value="1"/>
</dbReference>
<dbReference type="GO" id="GO:0016887">
    <property type="term" value="F:ATP hydrolysis activity"/>
    <property type="evidence" value="ECO:0007669"/>
    <property type="project" value="InterPro"/>
</dbReference>
<dbReference type="SMART" id="SM00968">
    <property type="entry name" value="SMC_hinge"/>
    <property type="match status" value="1"/>
</dbReference>
<feature type="coiled-coil region" evidence="6">
    <location>
        <begin position="170"/>
        <end position="218"/>
    </location>
</feature>
<evidence type="ECO:0000313" key="8">
    <source>
        <dbReference type="EMBL" id="SCY58825.1"/>
    </source>
</evidence>
<dbReference type="InterPro" id="IPR011890">
    <property type="entry name" value="SMC_prok"/>
</dbReference>
<comment type="similarity">
    <text evidence="6">Belongs to the SMC family.</text>
</comment>
<feature type="coiled-coil region" evidence="6">
    <location>
        <begin position="433"/>
        <end position="481"/>
    </location>
</feature>
<feature type="domain" description="SMC hinge" evidence="7">
    <location>
        <begin position="525"/>
        <end position="637"/>
    </location>
</feature>
<evidence type="ECO:0000259" key="7">
    <source>
        <dbReference type="SMART" id="SM00968"/>
    </source>
</evidence>
<protein>
    <recommendedName>
        <fullName evidence="6">Chromosome partition protein Smc</fullName>
    </recommendedName>
</protein>
<name>A0A1G5H4M7_9BACT</name>
<dbReference type="HAMAP" id="MF_01894">
    <property type="entry name" value="Smc_prok"/>
    <property type="match status" value="1"/>
</dbReference>
<dbReference type="Gene3D" id="1.20.5.170">
    <property type="match status" value="1"/>
</dbReference>
<dbReference type="GO" id="GO:0007062">
    <property type="term" value="P:sister chromatid cohesion"/>
    <property type="evidence" value="ECO:0007669"/>
    <property type="project" value="InterPro"/>
</dbReference>
<dbReference type="GO" id="GO:0005694">
    <property type="term" value="C:chromosome"/>
    <property type="evidence" value="ECO:0007669"/>
    <property type="project" value="InterPro"/>
</dbReference>
<proteinExistence type="inferred from homology"/>
<dbReference type="NCBIfam" id="TIGR02168">
    <property type="entry name" value="SMC_prok_B"/>
    <property type="match status" value="1"/>
</dbReference>
<evidence type="ECO:0000313" key="9">
    <source>
        <dbReference type="Proteomes" id="UP000198870"/>
    </source>
</evidence>
<dbReference type="GO" id="GO:0007059">
    <property type="term" value="P:chromosome segregation"/>
    <property type="evidence" value="ECO:0007669"/>
    <property type="project" value="UniProtKB-UniRule"/>
</dbReference>
<dbReference type="CDD" id="cd03278">
    <property type="entry name" value="ABC_SMC_barmotin"/>
    <property type="match status" value="1"/>
</dbReference>
<dbReference type="GO" id="GO:0030261">
    <property type="term" value="P:chromosome condensation"/>
    <property type="evidence" value="ECO:0007669"/>
    <property type="project" value="InterPro"/>
</dbReference>
<dbReference type="Gene3D" id="3.30.70.1620">
    <property type="match status" value="1"/>
</dbReference>
<comment type="subunit">
    <text evidence="6">Homodimer.</text>
</comment>
<dbReference type="STRING" id="419481.SAMN05216233_112137"/>
<dbReference type="Gene3D" id="3.40.50.300">
    <property type="entry name" value="P-loop containing nucleotide triphosphate hydrolases"/>
    <property type="match status" value="2"/>
</dbReference>
<evidence type="ECO:0000256" key="1">
    <source>
        <dbReference type="ARBA" id="ARBA00022490"/>
    </source>
</evidence>
<dbReference type="RefSeq" id="WP_092212062.1">
    <property type="nucleotide sequence ID" value="NZ_FMUX01000012.1"/>
</dbReference>
<dbReference type="GO" id="GO:0005737">
    <property type="term" value="C:cytoplasm"/>
    <property type="evidence" value="ECO:0007669"/>
    <property type="project" value="UniProtKB-SubCell"/>
</dbReference>
<keyword evidence="2 6" id="KW-0547">Nucleotide-binding</keyword>
<dbReference type="Gene3D" id="1.20.1060.20">
    <property type="match status" value="1"/>
</dbReference>
<evidence type="ECO:0000256" key="3">
    <source>
        <dbReference type="ARBA" id="ARBA00022840"/>
    </source>
</evidence>
<feature type="coiled-coil region" evidence="6">
    <location>
        <begin position="678"/>
        <end position="824"/>
    </location>
</feature>
<dbReference type="InterPro" id="IPR036277">
    <property type="entry name" value="SMC_hinge_sf"/>
</dbReference>
<dbReference type="PANTHER" id="PTHR43977">
    <property type="entry name" value="STRUCTURAL MAINTENANCE OF CHROMOSOMES PROTEIN 3"/>
    <property type="match status" value="1"/>
</dbReference>
<organism evidence="8 9">
    <name type="scientific">Desulfoluna spongiiphila</name>
    <dbReference type="NCBI Taxonomy" id="419481"/>
    <lineage>
        <taxon>Bacteria</taxon>
        <taxon>Pseudomonadati</taxon>
        <taxon>Thermodesulfobacteriota</taxon>
        <taxon>Desulfobacteria</taxon>
        <taxon>Desulfobacterales</taxon>
        <taxon>Desulfolunaceae</taxon>
        <taxon>Desulfoluna</taxon>
    </lineage>
</organism>
<dbReference type="Pfam" id="PF02463">
    <property type="entry name" value="SMC_N"/>
    <property type="match status" value="1"/>
</dbReference>
<dbReference type="InterPro" id="IPR010935">
    <property type="entry name" value="SMC_hinge"/>
</dbReference>
<dbReference type="AlphaFoldDB" id="A0A1G5H4M7"/>
<dbReference type="InterPro" id="IPR024704">
    <property type="entry name" value="SMC"/>
</dbReference>
<dbReference type="SUPFAM" id="SSF52540">
    <property type="entry name" value="P-loop containing nucleoside triphosphate hydrolases"/>
    <property type="match status" value="1"/>
</dbReference>
<dbReference type="InterPro" id="IPR003395">
    <property type="entry name" value="RecF/RecN/SMC_N"/>
</dbReference>
<evidence type="ECO:0000256" key="2">
    <source>
        <dbReference type="ARBA" id="ARBA00022741"/>
    </source>
</evidence>